<comment type="caution">
    <text evidence="5">The sequence shown here is derived from an EMBL/GenBank/DDBJ whole genome shotgun (WGS) entry which is preliminary data.</text>
</comment>
<keyword evidence="6" id="KW-1185">Reference proteome</keyword>
<evidence type="ECO:0000259" key="4">
    <source>
        <dbReference type="PROSITE" id="PS51352"/>
    </source>
</evidence>
<keyword evidence="3" id="KW-0812">Transmembrane</keyword>
<dbReference type="GO" id="GO:0030313">
    <property type="term" value="C:cell envelope"/>
    <property type="evidence" value="ECO:0007669"/>
    <property type="project" value="UniProtKB-SubCell"/>
</dbReference>
<name>A0A9W6MEE8_9ACTN</name>
<keyword evidence="3" id="KW-1133">Transmembrane helix</keyword>
<evidence type="ECO:0000313" key="5">
    <source>
        <dbReference type="EMBL" id="GLK10885.1"/>
    </source>
</evidence>
<feature type="transmembrane region" description="Helical" evidence="3">
    <location>
        <begin position="6"/>
        <end position="27"/>
    </location>
</feature>
<feature type="domain" description="Thioredoxin" evidence="4">
    <location>
        <begin position="52"/>
        <end position="185"/>
    </location>
</feature>
<dbReference type="GO" id="GO:0017004">
    <property type="term" value="P:cytochrome complex assembly"/>
    <property type="evidence" value="ECO:0007669"/>
    <property type="project" value="UniProtKB-KW"/>
</dbReference>
<dbReference type="Gene3D" id="3.40.30.10">
    <property type="entry name" value="Glutaredoxin"/>
    <property type="match status" value="1"/>
</dbReference>
<organism evidence="5 6">
    <name type="scientific">Streptosporangium carneum</name>
    <dbReference type="NCBI Taxonomy" id="47481"/>
    <lineage>
        <taxon>Bacteria</taxon>
        <taxon>Bacillati</taxon>
        <taxon>Actinomycetota</taxon>
        <taxon>Actinomycetes</taxon>
        <taxon>Streptosporangiales</taxon>
        <taxon>Streptosporangiaceae</taxon>
        <taxon>Streptosporangium</taxon>
    </lineage>
</organism>
<dbReference type="Pfam" id="PF08534">
    <property type="entry name" value="Redoxin"/>
    <property type="match status" value="1"/>
</dbReference>
<dbReference type="PROSITE" id="PS51352">
    <property type="entry name" value="THIOREDOXIN_2"/>
    <property type="match status" value="1"/>
</dbReference>
<dbReference type="InterPro" id="IPR017937">
    <property type="entry name" value="Thioredoxin_CS"/>
</dbReference>
<evidence type="ECO:0000313" key="6">
    <source>
        <dbReference type="Proteomes" id="UP001143474"/>
    </source>
</evidence>
<comment type="subcellular location">
    <subcellularLocation>
        <location evidence="1">Cell envelope</location>
    </subcellularLocation>
</comment>
<dbReference type="Proteomes" id="UP001143474">
    <property type="component" value="Unassembled WGS sequence"/>
</dbReference>
<evidence type="ECO:0000256" key="1">
    <source>
        <dbReference type="ARBA" id="ARBA00004196"/>
    </source>
</evidence>
<dbReference type="PROSITE" id="PS00194">
    <property type="entry name" value="THIOREDOXIN_1"/>
    <property type="match status" value="1"/>
</dbReference>
<dbReference type="GO" id="GO:0016491">
    <property type="term" value="F:oxidoreductase activity"/>
    <property type="evidence" value="ECO:0007669"/>
    <property type="project" value="InterPro"/>
</dbReference>
<dbReference type="AlphaFoldDB" id="A0A9W6MEE8"/>
<keyword evidence="3" id="KW-0472">Membrane</keyword>
<sequence length="185" mass="19306">MNAVLSAAVVVVGLLGVLNLLLLLAVLRRLRDYGAKWALAGLDRIVERKSSPESGHRVADFEATALDGAPVSLRAPDAPLFTGFFSTGCPSCREEVPRFVEYAAAMPGGPERKLAVVSGTAEQGADIIDAVRRVARVVVEPQDGPVAGAFGVQGSPTFVLLDQDGTVRTSAPSIRGLASSQVAVR</sequence>
<dbReference type="InterPro" id="IPR036249">
    <property type="entry name" value="Thioredoxin-like_sf"/>
</dbReference>
<protein>
    <recommendedName>
        <fullName evidence="4">Thioredoxin domain-containing protein</fullName>
    </recommendedName>
</protein>
<dbReference type="InterPro" id="IPR013740">
    <property type="entry name" value="Redoxin"/>
</dbReference>
<reference evidence="5" key="2">
    <citation type="submission" date="2023-01" db="EMBL/GenBank/DDBJ databases">
        <authorList>
            <person name="Sun Q."/>
            <person name="Evtushenko L."/>
        </authorList>
    </citation>
    <scope>NUCLEOTIDE SEQUENCE</scope>
    <source>
        <strain evidence="5">VKM Ac-2007</strain>
    </source>
</reference>
<evidence type="ECO:0000256" key="2">
    <source>
        <dbReference type="ARBA" id="ARBA00022748"/>
    </source>
</evidence>
<gene>
    <name evidence="5" type="ORF">GCM10017600_42910</name>
</gene>
<dbReference type="InterPro" id="IPR013766">
    <property type="entry name" value="Thioredoxin_domain"/>
</dbReference>
<accession>A0A9W6MEE8</accession>
<dbReference type="SUPFAM" id="SSF52833">
    <property type="entry name" value="Thioredoxin-like"/>
    <property type="match status" value="1"/>
</dbReference>
<reference evidence="5" key="1">
    <citation type="journal article" date="2014" name="Int. J. Syst. Evol. Microbiol.">
        <title>Complete genome sequence of Corynebacterium casei LMG S-19264T (=DSM 44701T), isolated from a smear-ripened cheese.</title>
        <authorList>
            <consortium name="US DOE Joint Genome Institute (JGI-PGF)"/>
            <person name="Walter F."/>
            <person name="Albersmeier A."/>
            <person name="Kalinowski J."/>
            <person name="Ruckert C."/>
        </authorList>
    </citation>
    <scope>NUCLEOTIDE SEQUENCE</scope>
    <source>
        <strain evidence="5">VKM Ac-2007</strain>
    </source>
</reference>
<keyword evidence="2" id="KW-0201">Cytochrome c-type biogenesis</keyword>
<dbReference type="RefSeq" id="WP_271219291.1">
    <property type="nucleotide sequence ID" value="NZ_BAAAVD010000008.1"/>
</dbReference>
<dbReference type="EMBL" id="BSEV01000009">
    <property type="protein sequence ID" value="GLK10885.1"/>
    <property type="molecule type" value="Genomic_DNA"/>
</dbReference>
<dbReference type="CDD" id="cd02966">
    <property type="entry name" value="TlpA_like_family"/>
    <property type="match status" value="1"/>
</dbReference>
<evidence type="ECO:0000256" key="3">
    <source>
        <dbReference type="SAM" id="Phobius"/>
    </source>
</evidence>
<proteinExistence type="predicted"/>